<keyword evidence="3" id="KW-1185">Reference proteome</keyword>
<evidence type="ECO:0000256" key="1">
    <source>
        <dbReference type="SAM" id="MobiDB-lite"/>
    </source>
</evidence>
<feature type="compositionally biased region" description="Basic residues" evidence="1">
    <location>
        <begin position="10"/>
        <end position="20"/>
    </location>
</feature>
<organism evidence="2 3">
    <name type="scientific">Linum trigynum</name>
    <dbReference type="NCBI Taxonomy" id="586398"/>
    <lineage>
        <taxon>Eukaryota</taxon>
        <taxon>Viridiplantae</taxon>
        <taxon>Streptophyta</taxon>
        <taxon>Embryophyta</taxon>
        <taxon>Tracheophyta</taxon>
        <taxon>Spermatophyta</taxon>
        <taxon>Magnoliopsida</taxon>
        <taxon>eudicotyledons</taxon>
        <taxon>Gunneridae</taxon>
        <taxon>Pentapetalae</taxon>
        <taxon>rosids</taxon>
        <taxon>fabids</taxon>
        <taxon>Malpighiales</taxon>
        <taxon>Linaceae</taxon>
        <taxon>Linum</taxon>
    </lineage>
</organism>
<protein>
    <submittedName>
        <fullName evidence="2">Uncharacterized protein</fullName>
    </submittedName>
</protein>
<accession>A0AAV2CMC4</accession>
<proteinExistence type="predicted"/>
<gene>
    <name evidence="2" type="ORF">LTRI10_LOCUS4838</name>
</gene>
<reference evidence="2 3" key="1">
    <citation type="submission" date="2024-04" db="EMBL/GenBank/DDBJ databases">
        <authorList>
            <person name="Fracassetti M."/>
        </authorList>
    </citation>
    <scope>NUCLEOTIDE SEQUENCE [LARGE SCALE GENOMIC DNA]</scope>
</reference>
<feature type="region of interest" description="Disordered" evidence="1">
    <location>
        <begin position="1"/>
        <end position="35"/>
    </location>
</feature>
<name>A0AAV2CMC4_9ROSI</name>
<dbReference type="AlphaFoldDB" id="A0AAV2CMC4"/>
<dbReference type="EMBL" id="OZ034813">
    <property type="protein sequence ID" value="CAL1357186.1"/>
    <property type="molecule type" value="Genomic_DNA"/>
</dbReference>
<dbReference type="Proteomes" id="UP001497516">
    <property type="component" value="Chromosome 1"/>
</dbReference>
<evidence type="ECO:0000313" key="2">
    <source>
        <dbReference type="EMBL" id="CAL1357186.1"/>
    </source>
</evidence>
<sequence>MVTADCPRARPARIVKRKSRKEYGARPKPGFKMGTGELEEIMFEKKRSNQEMMTVAESQPLPPKKLCFDAASLQDIGLDNNDLLDEEVHEGK</sequence>
<evidence type="ECO:0000313" key="3">
    <source>
        <dbReference type="Proteomes" id="UP001497516"/>
    </source>
</evidence>